<protein>
    <submittedName>
        <fullName evidence="1">Uncharacterized protein</fullName>
    </submittedName>
</protein>
<organism evidence="1 2">
    <name type="scientific">Ranitomeya imitator</name>
    <name type="common">mimic poison frog</name>
    <dbReference type="NCBI Taxonomy" id="111125"/>
    <lineage>
        <taxon>Eukaryota</taxon>
        <taxon>Metazoa</taxon>
        <taxon>Chordata</taxon>
        <taxon>Craniata</taxon>
        <taxon>Vertebrata</taxon>
        <taxon>Euteleostomi</taxon>
        <taxon>Amphibia</taxon>
        <taxon>Batrachia</taxon>
        <taxon>Anura</taxon>
        <taxon>Neobatrachia</taxon>
        <taxon>Hyloidea</taxon>
        <taxon>Dendrobatidae</taxon>
        <taxon>Dendrobatinae</taxon>
        <taxon>Ranitomeya</taxon>
    </lineage>
</organism>
<gene>
    <name evidence="1" type="ORF">RIMI_LOCUS12664256</name>
</gene>
<evidence type="ECO:0000313" key="1">
    <source>
        <dbReference type="EMBL" id="CAJ0949603.1"/>
    </source>
</evidence>
<name>A0ABN9LWJ2_9NEOB</name>
<reference evidence="1" key="1">
    <citation type="submission" date="2023-07" db="EMBL/GenBank/DDBJ databases">
        <authorList>
            <person name="Stuckert A."/>
        </authorList>
    </citation>
    <scope>NUCLEOTIDE SEQUENCE</scope>
</reference>
<dbReference type="EMBL" id="CAUEEQ010030367">
    <property type="protein sequence ID" value="CAJ0949603.1"/>
    <property type="molecule type" value="Genomic_DNA"/>
</dbReference>
<proteinExistence type="predicted"/>
<dbReference type="Proteomes" id="UP001176940">
    <property type="component" value="Unassembled WGS sequence"/>
</dbReference>
<comment type="caution">
    <text evidence="1">The sequence shown here is derived from an EMBL/GenBank/DDBJ whole genome shotgun (WGS) entry which is preliminary data.</text>
</comment>
<keyword evidence="2" id="KW-1185">Reference proteome</keyword>
<sequence length="77" mass="9130">MVKRSVSDRRERRLGGCWLGAERHLRNGRFDKRKFTAPQDIRDYGEMCGLNDETDESDKSLIYPWNVKIGVSEWNRK</sequence>
<evidence type="ECO:0000313" key="2">
    <source>
        <dbReference type="Proteomes" id="UP001176940"/>
    </source>
</evidence>
<accession>A0ABN9LWJ2</accession>